<evidence type="ECO:0000313" key="2">
    <source>
        <dbReference type="Proteomes" id="UP000479938"/>
    </source>
</evidence>
<dbReference type="EMBL" id="CADCSU010000125">
    <property type="protein sequence ID" value="CAA9201314.1"/>
    <property type="molecule type" value="Genomic_DNA"/>
</dbReference>
<dbReference type="RefSeq" id="WP_173972013.1">
    <property type="nucleotide sequence ID" value="NZ_CADCSU010000125.1"/>
</dbReference>
<name>A0A6J4GTG1_9FLAO</name>
<sequence>MILSTDDAGFNWFSQVFILVFVIARNEAISLVIDMSFDFANVIASFLAMTYFMETSKPETENCDS</sequence>
<dbReference type="Proteomes" id="UP000479938">
    <property type="component" value="Unassembled WGS sequence"/>
</dbReference>
<dbReference type="AlphaFoldDB" id="A0A6J4GTG1"/>
<gene>
    <name evidence="1" type="ORF">FLA105534_03528</name>
</gene>
<accession>A0A6J4GTG1</accession>
<reference evidence="1 2" key="1">
    <citation type="submission" date="2020-02" db="EMBL/GenBank/DDBJ databases">
        <authorList>
            <person name="Criscuolo A."/>
        </authorList>
    </citation>
    <scope>NUCLEOTIDE SEQUENCE [LARGE SCALE GENOMIC DNA]</scope>
    <source>
        <strain evidence="1">CIP105534</strain>
    </source>
</reference>
<protein>
    <submittedName>
        <fullName evidence="1">Uncharacterized protein</fullName>
    </submittedName>
</protein>
<keyword evidence="2" id="KW-1185">Reference proteome</keyword>
<organism evidence="1 2">
    <name type="scientific">Flavobacterium bizetiae</name>
    <dbReference type="NCBI Taxonomy" id="2704140"/>
    <lineage>
        <taxon>Bacteria</taxon>
        <taxon>Pseudomonadati</taxon>
        <taxon>Bacteroidota</taxon>
        <taxon>Flavobacteriia</taxon>
        <taxon>Flavobacteriales</taxon>
        <taxon>Flavobacteriaceae</taxon>
        <taxon>Flavobacterium</taxon>
    </lineage>
</organism>
<evidence type="ECO:0000313" key="1">
    <source>
        <dbReference type="EMBL" id="CAA9201314.1"/>
    </source>
</evidence>
<proteinExistence type="predicted"/>